<accession>A0A016VJB4</accession>
<evidence type="ECO:0000256" key="1">
    <source>
        <dbReference type="SAM" id="MobiDB-lite"/>
    </source>
</evidence>
<gene>
    <name evidence="2" type="primary">Acey_s0009.g394</name>
    <name evidence="2" type="ORF">Y032_0009g394</name>
</gene>
<organism evidence="2 3">
    <name type="scientific">Ancylostoma ceylanicum</name>
    <dbReference type="NCBI Taxonomy" id="53326"/>
    <lineage>
        <taxon>Eukaryota</taxon>
        <taxon>Metazoa</taxon>
        <taxon>Ecdysozoa</taxon>
        <taxon>Nematoda</taxon>
        <taxon>Chromadorea</taxon>
        <taxon>Rhabditida</taxon>
        <taxon>Rhabditina</taxon>
        <taxon>Rhabditomorpha</taxon>
        <taxon>Strongyloidea</taxon>
        <taxon>Ancylostomatidae</taxon>
        <taxon>Ancylostomatinae</taxon>
        <taxon>Ancylostoma</taxon>
    </lineage>
</organism>
<dbReference type="AlphaFoldDB" id="A0A016VJB4"/>
<reference evidence="3" key="1">
    <citation type="journal article" date="2015" name="Nat. Genet.">
        <title>The genome and transcriptome of the zoonotic hookworm Ancylostoma ceylanicum identify infection-specific gene families.</title>
        <authorList>
            <person name="Schwarz E.M."/>
            <person name="Hu Y."/>
            <person name="Antoshechkin I."/>
            <person name="Miller M.M."/>
            <person name="Sternberg P.W."/>
            <person name="Aroian R.V."/>
        </authorList>
    </citation>
    <scope>NUCLEOTIDE SEQUENCE</scope>
    <source>
        <strain evidence="3">HY135</strain>
    </source>
</reference>
<comment type="caution">
    <text evidence="2">The sequence shown here is derived from an EMBL/GenBank/DDBJ whole genome shotgun (WGS) entry which is preliminary data.</text>
</comment>
<dbReference type="EMBL" id="JARK01001345">
    <property type="protein sequence ID" value="EYC26858.1"/>
    <property type="molecule type" value="Genomic_DNA"/>
</dbReference>
<protein>
    <submittedName>
        <fullName evidence="2">Uncharacterized protein</fullName>
    </submittedName>
</protein>
<dbReference type="Proteomes" id="UP000024635">
    <property type="component" value="Unassembled WGS sequence"/>
</dbReference>
<sequence>MNIWSDRPPPKGACDTVVRGSMRKHMVNGSTTSQANQAIHPSGAGSLVPEESGRMKNYLGPSDAQRKSLCTRTFVGVMGR</sequence>
<keyword evidence="3" id="KW-1185">Reference proteome</keyword>
<proteinExistence type="predicted"/>
<evidence type="ECO:0000313" key="2">
    <source>
        <dbReference type="EMBL" id="EYC26858.1"/>
    </source>
</evidence>
<name>A0A016VJB4_9BILA</name>
<evidence type="ECO:0000313" key="3">
    <source>
        <dbReference type="Proteomes" id="UP000024635"/>
    </source>
</evidence>
<feature type="region of interest" description="Disordered" evidence="1">
    <location>
        <begin position="31"/>
        <end position="61"/>
    </location>
</feature>